<dbReference type="PANTHER" id="PTHR11449">
    <property type="entry name" value="RIBOSOMAL PROTEIN L30"/>
    <property type="match status" value="1"/>
</dbReference>
<name>A0A848M7L0_PAELE</name>
<dbReference type="GO" id="GO:0005840">
    <property type="term" value="C:ribosome"/>
    <property type="evidence" value="ECO:0007669"/>
    <property type="project" value="UniProtKB-KW"/>
</dbReference>
<comment type="caution">
    <text evidence="4">The sequence shown here is derived from an EMBL/GenBank/DDBJ whole genome shotgun (WGS) entry which is preliminary data.</text>
</comment>
<keyword evidence="2" id="KW-0687">Ribonucleoprotein</keyword>
<sequence>MGSWLRILSRWKRNFLRRRIGNRMNNKLLSNLGLAMRAGKVVTGDEIVLKAVRSTEAKMVILAGDASDNTKKKFRDKCGSYKIPLVIGFDRERLGTSVGKPERVVLAITDQGFAEMISKKLETMSEVEYIE</sequence>
<gene>
    <name evidence="4" type="ORF">HII30_10510</name>
</gene>
<dbReference type="InterPro" id="IPR004038">
    <property type="entry name" value="Ribosomal_eL8/eL30/eS12/Gad45"/>
</dbReference>
<evidence type="ECO:0000313" key="4">
    <source>
        <dbReference type="EMBL" id="NMO96201.1"/>
    </source>
</evidence>
<keyword evidence="1 4" id="KW-0689">Ribosomal protein</keyword>
<dbReference type="EMBL" id="JABBPN010000008">
    <property type="protein sequence ID" value="NMO96201.1"/>
    <property type="molecule type" value="Genomic_DNA"/>
</dbReference>
<dbReference type="AlphaFoldDB" id="A0A848M7L0"/>
<feature type="domain" description="Ribosomal protein eL8/eL30/eS12/Gadd45" evidence="3">
    <location>
        <begin position="27"/>
        <end position="115"/>
    </location>
</feature>
<protein>
    <submittedName>
        <fullName evidence="4">50S ribosomal protein L7ae</fullName>
    </submittedName>
</protein>
<proteinExistence type="predicted"/>
<dbReference type="GO" id="GO:0003723">
    <property type="term" value="F:RNA binding"/>
    <property type="evidence" value="ECO:0007669"/>
    <property type="project" value="InterPro"/>
</dbReference>
<dbReference type="GO" id="GO:1990904">
    <property type="term" value="C:ribonucleoprotein complex"/>
    <property type="evidence" value="ECO:0007669"/>
    <property type="project" value="UniProtKB-KW"/>
</dbReference>
<accession>A0A848M7L0</accession>
<evidence type="ECO:0000256" key="1">
    <source>
        <dbReference type="ARBA" id="ARBA00022980"/>
    </source>
</evidence>
<dbReference type="SUPFAM" id="SSF55315">
    <property type="entry name" value="L30e-like"/>
    <property type="match status" value="1"/>
</dbReference>
<reference evidence="4 5" key="1">
    <citation type="submission" date="2020-04" db="EMBL/GenBank/DDBJ databases">
        <title>Paenibacillus algicola sp. nov., a novel marine bacterium producing alginate lyase.</title>
        <authorList>
            <person name="Huang H."/>
        </authorList>
    </citation>
    <scope>NUCLEOTIDE SEQUENCE [LARGE SCALE GENOMIC DNA]</scope>
    <source>
        <strain evidence="4 5">L7-75</strain>
    </source>
</reference>
<evidence type="ECO:0000256" key="2">
    <source>
        <dbReference type="ARBA" id="ARBA00023274"/>
    </source>
</evidence>
<organism evidence="4 5">
    <name type="scientific">Paenibacillus lemnae</name>
    <dbReference type="NCBI Taxonomy" id="1330551"/>
    <lineage>
        <taxon>Bacteria</taxon>
        <taxon>Bacillati</taxon>
        <taxon>Bacillota</taxon>
        <taxon>Bacilli</taxon>
        <taxon>Bacillales</taxon>
        <taxon>Paenibacillaceae</taxon>
        <taxon>Paenibacillus</taxon>
    </lineage>
</organism>
<keyword evidence="5" id="KW-1185">Reference proteome</keyword>
<dbReference type="InterPro" id="IPR029064">
    <property type="entry name" value="Ribosomal_eL30-like_sf"/>
</dbReference>
<evidence type="ECO:0000313" key="5">
    <source>
        <dbReference type="Proteomes" id="UP000565468"/>
    </source>
</evidence>
<dbReference type="InterPro" id="IPR039109">
    <property type="entry name" value="Ribosomal_eL30-like"/>
</dbReference>
<evidence type="ECO:0000259" key="3">
    <source>
        <dbReference type="Pfam" id="PF01248"/>
    </source>
</evidence>
<dbReference type="Proteomes" id="UP000565468">
    <property type="component" value="Unassembled WGS sequence"/>
</dbReference>
<dbReference type="Pfam" id="PF01248">
    <property type="entry name" value="Ribosomal_L7Ae"/>
    <property type="match status" value="1"/>
</dbReference>
<dbReference type="Gene3D" id="3.30.1330.30">
    <property type="match status" value="1"/>
</dbReference>